<dbReference type="OrthoDB" id="72419at2759"/>
<dbReference type="InterPro" id="IPR011042">
    <property type="entry name" value="6-blade_b-propeller_TolB-like"/>
</dbReference>
<evidence type="ECO:0000313" key="6">
    <source>
        <dbReference type="EMBL" id="KAG8222032.1"/>
    </source>
</evidence>
<evidence type="ECO:0000256" key="1">
    <source>
        <dbReference type="ARBA" id="ARBA00022536"/>
    </source>
</evidence>
<dbReference type="InterPro" id="IPR009030">
    <property type="entry name" value="Growth_fac_rcpt_cys_sf"/>
</dbReference>
<feature type="domain" description="EGF-like" evidence="5">
    <location>
        <begin position="108"/>
        <end position="123"/>
    </location>
</feature>
<evidence type="ECO:0000313" key="7">
    <source>
        <dbReference type="Proteomes" id="UP000792457"/>
    </source>
</evidence>
<dbReference type="Pfam" id="PF00058">
    <property type="entry name" value="Ldl_recept_b"/>
    <property type="match status" value="3"/>
</dbReference>
<evidence type="ECO:0000256" key="3">
    <source>
        <dbReference type="PROSITE-ProRule" id="PRU00461"/>
    </source>
</evidence>
<feature type="repeat" description="LDL-receptor class B" evidence="3">
    <location>
        <begin position="213"/>
        <end position="255"/>
    </location>
</feature>
<feature type="compositionally biased region" description="Low complexity" evidence="4">
    <location>
        <begin position="526"/>
        <end position="555"/>
    </location>
</feature>
<evidence type="ECO:0000256" key="4">
    <source>
        <dbReference type="SAM" id="MobiDB-lite"/>
    </source>
</evidence>
<dbReference type="InterPro" id="IPR000033">
    <property type="entry name" value="LDLR_classB_rpt"/>
</dbReference>
<dbReference type="PROSITE" id="PS01186">
    <property type="entry name" value="EGF_2"/>
    <property type="match status" value="1"/>
</dbReference>
<name>A0A8K0JSR8_LADFU</name>
<keyword evidence="2" id="KW-1015">Disulfide bond</keyword>
<dbReference type="PROSITE" id="PS51120">
    <property type="entry name" value="LDLRB"/>
    <property type="match status" value="3"/>
</dbReference>
<dbReference type="InterPro" id="IPR050778">
    <property type="entry name" value="Cueball_EGF_LRP_Nidogen"/>
</dbReference>
<sequence length="589" mass="65913">MQIIPFQVANLDGSDRREVISDNLPHGFGLSLLGDFLYWTDWQRRSIDRVHKLTGQQREVIVDQLPNVMGLKAISLAAPITNSKNPCAGENNGGCSHLCLNRPNDYVCACQIGYELIDDNKTCVVPEAFLLFSRKENICRISIENTNNDMIIPVTGVKDASALDFDITDNRIYWTDTKLKAITRAFMNGSEVEKIIEFGLDSPEGMAVDWVAHNIYWADTGSKRIEVARLDGASRRALIWEALEEPRSIVLDPQEGFMYWTDWKRNSRMEKPIMEGRIEKSAMDGSKRTVLIGRLGRANGLTIDFADRRLYWTEFDAPAIESSDLMGHNRVQLVTKNMNRPYGLTQYQDYIYWTDWDTGDIERANKTSGNNRRKIHSKLEYITDILVFHNSRQSGWNQCAINNGGCTHLCLALPSPGSGRNADLSSISSSTASPNHRCACPTHYTLDHDNKTCLPPRSFLLFSQKNTITRLSITNGECPDAVLPISGLKNVRAIEYDPTTRSILWVDGRTQAIRKAPEGGSPRSNHSPVGHHSPSFHHPPASPSVLVSSPSSSFSDTHGGGGAVTTHYHPYDLALDPYSRLLFCRWGEA</sequence>
<dbReference type="AlphaFoldDB" id="A0A8K0JSR8"/>
<gene>
    <name evidence="6" type="ORF">J437_LFUL003952</name>
</gene>
<dbReference type="GO" id="GO:0005509">
    <property type="term" value="F:calcium ion binding"/>
    <property type="evidence" value="ECO:0007669"/>
    <property type="project" value="InterPro"/>
</dbReference>
<keyword evidence="7" id="KW-1185">Reference proteome</keyword>
<dbReference type="SUPFAM" id="SSF57184">
    <property type="entry name" value="Growth factor receptor domain"/>
    <property type="match status" value="1"/>
</dbReference>
<dbReference type="SMART" id="SM00181">
    <property type="entry name" value="EGF"/>
    <property type="match status" value="2"/>
</dbReference>
<dbReference type="PANTHER" id="PTHR46513:SF40">
    <property type="entry name" value="LOW-DENSITY LIPOPROTEIN RECEPTOR-RELATED PROTEIN 6"/>
    <property type="match status" value="1"/>
</dbReference>
<reference evidence="6" key="2">
    <citation type="submission" date="2017-10" db="EMBL/GenBank/DDBJ databases">
        <title>Ladona fulva Genome sequencing and assembly.</title>
        <authorList>
            <person name="Murali S."/>
            <person name="Richards S."/>
            <person name="Bandaranaike D."/>
            <person name="Bellair M."/>
            <person name="Blankenburg K."/>
            <person name="Chao H."/>
            <person name="Dinh H."/>
            <person name="Doddapaneni H."/>
            <person name="Dugan-Rocha S."/>
            <person name="Elkadiri S."/>
            <person name="Gnanaolivu R."/>
            <person name="Hernandez B."/>
            <person name="Skinner E."/>
            <person name="Javaid M."/>
            <person name="Lee S."/>
            <person name="Li M."/>
            <person name="Ming W."/>
            <person name="Munidasa M."/>
            <person name="Muniz J."/>
            <person name="Nguyen L."/>
            <person name="Hughes D."/>
            <person name="Osuji N."/>
            <person name="Pu L.-L."/>
            <person name="Puazo M."/>
            <person name="Qu C."/>
            <person name="Quiroz J."/>
            <person name="Raj R."/>
            <person name="Weissenberger G."/>
            <person name="Xin Y."/>
            <person name="Zou X."/>
            <person name="Han Y."/>
            <person name="Worley K."/>
            <person name="Muzny D."/>
            <person name="Gibbs R."/>
        </authorList>
    </citation>
    <scope>NUCLEOTIDE SEQUENCE</scope>
    <source>
        <strain evidence="6">Sampled in the wild</strain>
    </source>
</reference>
<proteinExistence type="predicted"/>
<dbReference type="Pfam" id="PF14670">
    <property type="entry name" value="FXa_inhibition"/>
    <property type="match status" value="2"/>
</dbReference>
<feature type="repeat" description="LDL-receptor class B" evidence="3">
    <location>
        <begin position="170"/>
        <end position="212"/>
    </location>
</feature>
<reference evidence="6" key="1">
    <citation type="submission" date="2013-04" db="EMBL/GenBank/DDBJ databases">
        <authorList>
            <person name="Qu J."/>
            <person name="Murali S.C."/>
            <person name="Bandaranaike D."/>
            <person name="Bellair M."/>
            <person name="Blankenburg K."/>
            <person name="Chao H."/>
            <person name="Dinh H."/>
            <person name="Doddapaneni H."/>
            <person name="Downs B."/>
            <person name="Dugan-Rocha S."/>
            <person name="Elkadiri S."/>
            <person name="Gnanaolivu R.D."/>
            <person name="Hernandez B."/>
            <person name="Javaid M."/>
            <person name="Jayaseelan J.C."/>
            <person name="Lee S."/>
            <person name="Li M."/>
            <person name="Ming W."/>
            <person name="Munidasa M."/>
            <person name="Muniz J."/>
            <person name="Nguyen L."/>
            <person name="Ongeri F."/>
            <person name="Osuji N."/>
            <person name="Pu L.-L."/>
            <person name="Puazo M."/>
            <person name="Qu C."/>
            <person name="Quiroz J."/>
            <person name="Raj R."/>
            <person name="Weissenberger G."/>
            <person name="Xin Y."/>
            <person name="Zou X."/>
            <person name="Han Y."/>
            <person name="Richards S."/>
            <person name="Worley K."/>
            <person name="Muzny D."/>
            <person name="Gibbs R."/>
        </authorList>
    </citation>
    <scope>NUCLEOTIDE SEQUENCE</scope>
    <source>
        <strain evidence="6">Sampled in the wild</strain>
    </source>
</reference>
<dbReference type="InterPro" id="IPR001881">
    <property type="entry name" value="EGF-like_Ca-bd_dom"/>
</dbReference>
<evidence type="ECO:0000259" key="5">
    <source>
        <dbReference type="PROSITE" id="PS01186"/>
    </source>
</evidence>
<organism evidence="6 7">
    <name type="scientific">Ladona fulva</name>
    <name type="common">Scarce chaser dragonfly</name>
    <name type="synonym">Libellula fulva</name>
    <dbReference type="NCBI Taxonomy" id="123851"/>
    <lineage>
        <taxon>Eukaryota</taxon>
        <taxon>Metazoa</taxon>
        <taxon>Ecdysozoa</taxon>
        <taxon>Arthropoda</taxon>
        <taxon>Hexapoda</taxon>
        <taxon>Insecta</taxon>
        <taxon>Pterygota</taxon>
        <taxon>Palaeoptera</taxon>
        <taxon>Odonata</taxon>
        <taxon>Epiprocta</taxon>
        <taxon>Anisoptera</taxon>
        <taxon>Libelluloidea</taxon>
        <taxon>Libellulidae</taxon>
        <taxon>Ladona</taxon>
    </lineage>
</organism>
<dbReference type="Proteomes" id="UP000792457">
    <property type="component" value="Unassembled WGS sequence"/>
</dbReference>
<dbReference type="EMBL" id="KZ308121">
    <property type="protein sequence ID" value="KAG8222032.1"/>
    <property type="molecule type" value="Genomic_DNA"/>
</dbReference>
<keyword evidence="1" id="KW-0245">EGF-like domain</keyword>
<comment type="caution">
    <text evidence="6">The sequence shown here is derived from an EMBL/GenBank/DDBJ whole genome shotgun (WGS) entry which is preliminary data.</text>
</comment>
<dbReference type="SMART" id="SM00135">
    <property type="entry name" value="LY"/>
    <property type="match status" value="7"/>
</dbReference>
<protein>
    <recommendedName>
        <fullName evidence="5">EGF-like domain-containing protein</fullName>
    </recommendedName>
</protein>
<feature type="region of interest" description="Disordered" evidence="4">
    <location>
        <begin position="514"/>
        <end position="559"/>
    </location>
</feature>
<dbReference type="PANTHER" id="PTHR46513">
    <property type="entry name" value="VITELLOGENIN RECEPTOR-LIKE PROTEIN-RELATED-RELATED"/>
    <property type="match status" value="1"/>
</dbReference>
<dbReference type="SMART" id="SM00179">
    <property type="entry name" value="EGF_CA"/>
    <property type="match status" value="1"/>
</dbReference>
<dbReference type="FunFam" id="2.120.10.30:FF:000001">
    <property type="entry name" value="Low-density lipoprotein receptor-related protein 6"/>
    <property type="match status" value="1"/>
</dbReference>
<evidence type="ECO:0000256" key="2">
    <source>
        <dbReference type="ARBA" id="ARBA00023157"/>
    </source>
</evidence>
<accession>A0A8K0JSR8</accession>
<feature type="repeat" description="LDL-receptor class B" evidence="3">
    <location>
        <begin position="308"/>
        <end position="350"/>
    </location>
</feature>
<dbReference type="Gene3D" id="2.120.10.30">
    <property type="entry name" value="TolB, C-terminal domain"/>
    <property type="match status" value="3"/>
</dbReference>
<dbReference type="InterPro" id="IPR000742">
    <property type="entry name" value="EGF"/>
</dbReference>
<dbReference type="SUPFAM" id="SSF63825">
    <property type="entry name" value="YWTD domain"/>
    <property type="match status" value="3"/>
</dbReference>